<evidence type="ECO:0008006" key="13">
    <source>
        <dbReference type="Google" id="ProtNLM"/>
    </source>
</evidence>
<keyword evidence="7" id="KW-0862">Zinc</keyword>
<dbReference type="OMA" id="KEDIRFC"/>
<dbReference type="GO" id="GO:0043130">
    <property type="term" value="F:ubiquitin binding"/>
    <property type="evidence" value="ECO:0007669"/>
    <property type="project" value="TreeGrafter"/>
</dbReference>
<dbReference type="OrthoDB" id="1431934at2759"/>
<dbReference type="InterPro" id="IPR051628">
    <property type="entry name" value="LUBAC_E3_Ligases"/>
</dbReference>
<evidence type="ECO:0000259" key="9">
    <source>
        <dbReference type="PROSITE" id="PS50089"/>
    </source>
</evidence>
<evidence type="ECO:0000256" key="6">
    <source>
        <dbReference type="ARBA" id="ARBA00022786"/>
    </source>
</evidence>
<dbReference type="GO" id="GO:0008270">
    <property type="term" value="F:zinc ion binding"/>
    <property type="evidence" value="ECO:0007669"/>
    <property type="project" value="UniProtKB-KW"/>
</dbReference>
<keyword evidence="6" id="KW-0833">Ubl conjugation pathway</keyword>
<name>A0A8S1U362_PAROT</name>
<comment type="caution">
    <text evidence="11">The sequence shown here is derived from an EMBL/GenBank/DDBJ whole genome shotgun (WGS) entry which is preliminary data.</text>
</comment>
<dbReference type="InterPro" id="IPR002867">
    <property type="entry name" value="IBR_dom"/>
</dbReference>
<dbReference type="CDD" id="cd22585">
    <property type="entry name" value="Rcat_RBR_DEAH12-like"/>
    <property type="match status" value="1"/>
</dbReference>
<keyword evidence="2" id="KW-0808">Transferase</keyword>
<reference evidence="11" key="1">
    <citation type="submission" date="2021-01" db="EMBL/GenBank/DDBJ databases">
        <authorList>
            <consortium name="Genoscope - CEA"/>
            <person name="William W."/>
        </authorList>
    </citation>
    <scope>NUCLEOTIDE SEQUENCE</scope>
</reference>
<organism evidence="11 12">
    <name type="scientific">Paramecium octaurelia</name>
    <dbReference type="NCBI Taxonomy" id="43137"/>
    <lineage>
        <taxon>Eukaryota</taxon>
        <taxon>Sar</taxon>
        <taxon>Alveolata</taxon>
        <taxon>Ciliophora</taxon>
        <taxon>Intramacronucleata</taxon>
        <taxon>Oligohymenophorea</taxon>
        <taxon>Peniculida</taxon>
        <taxon>Parameciidae</taxon>
        <taxon>Paramecium</taxon>
    </lineage>
</organism>
<dbReference type="GO" id="GO:0043161">
    <property type="term" value="P:proteasome-mediated ubiquitin-dependent protein catabolic process"/>
    <property type="evidence" value="ECO:0007669"/>
    <property type="project" value="TreeGrafter"/>
</dbReference>
<evidence type="ECO:0000259" key="10">
    <source>
        <dbReference type="PROSITE" id="PS51873"/>
    </source>
</evidence>
<dbReference type="PROSITE" id="PS00518">
    <property type="entry name" value="ZF_RING_1"/>
    <property type="match status" value="1"/>
</dbReference>
<dbReference type="InterPro" id="IPR044066">
    <property type="entry name" value="TRIAD_supradom"/>
</dbReference>
<dbReference type="PROSITE" id="PS50089">
    <property type="entry name" value="ZF_RING_2"/>
    <property type="match status" value="1"/>
</dbReference>
<evidence type="ECO:0000256" key="7">
    <source>
        <dbReference type="ARBA" id="ARBA00022833"/>
    </source>
</evidence>
<dbReference type="Pfam" id="PF01485">
    <property type="entry name" value="IBR"/>
    <property type="match status" value="1"/>
</dbReference>
<gene>
    <name evidence="11" type="ORF">POCTA_138.1.T0350201</name>
</gene>
<proteinExistence type="predicted"/>
<accession>A0A8S1U362</accession>
<evidence type="ECO:0000256" key="4">
    <source>
        <dbReference type="ARBA" id="ARBA00022737"/>
    </source>
</evidence>
<keyword evidence="5 8" id="KW-0863">Zinc-finger</keyword>
<keyword evidence="4" id="KW-0677">Repeat</keyword>
<dbReference type="InterPro" id="IPR001841">
    <property type="entry name" value="Znf_RING"/>
</dbReference>
<dbReference type="EMBL" id="CAJJDP010000035">
    <property type="protein sequence ID" value="CAD8158463.1"/>
    <property type="molecule type" value="Genomic_DNA"/>
</dbReference>
<dbReference type="PROSITE" id="PS51873">
    <property type="entry name" value="TRIAD"/>
    <property type="match status" value="1"/>
</dbReference>
<feature type="domain" description="RING-type" evidence="10">
    <location>
        <begin position="1190"/>
        <end position="1393"/>
    </location>
</feature>
<dbReference type="GO" id="GO:0000151">
    <property type="term" value="C:ubiquitin ligase complex"/>
    <property type="evidence" value="ECO:0007669"/>
    <property type="project" value="TreeGrafter"/>
</dbReference>
<evidence type="ECO:0000256" key="1">
    <source>
        <dbReference type="ARBA" id="ARBA00004906"/>
    </source>
</evidence>
<dbReference type="CDD" id="cd20335">
    <property type="entry name" value="BRcat_RBR"/>
    <property type="match status" value="1"/>
</dbReference>
<dbReference type="Proteomes" id="UP000683925">
    <property type="component" value="Unassembled WGS sequence"/>
</dbReference>
<dbReference type="PANTHER" id="PTHR22770:SF13">
    <property type="entry name" value="RING-TYPE DOMAIN-CONTAINING PROTEIN"/>
    <property type="match status" value="1"/>
</dbReference>
<evidence type="ECO:0000256" key="3">
    <source>
        <dbReference type="ARBA" id="ARBA00022723"/>
    </source>
</evidence>
<keyword evidence="12" id="KW-1185">Reference proteome</keyword>
<evidence type="ECO:0000313" key="11">
    <source>
        <dbReference type="EMBL" id="CAD8158463.1"/>
    </source>
</evidence>
<dbReference type="GO" id="GO:0097039">
    <property type="term" value="P:protein linear polyubiquitination"/>
    <property type="evidence" value="ECO:0007669"/>
    <property type="project" value="TreeGrafter"/>
</dbReference>
<evidence type="ECO:0000256" key="2">
    <source>
        <dbReference type="ARBA" id="ARBA00022679"/>
    </source>
</evidence>
<feature type="domain" description="RING-type" evidence="9">
    <location>
        <begin position="1194"/>
        <end position="1241"/>
    </location>
</feature>
<dbReference type="PANTHER" id="PTHR22770">
    <property type="entry name" value="UBIQUITIN CONJUGATING ENZYME 7 INTERACTING PROTEIN-RELATED"/>
    <property type="match status" value="1"/>
</dbReference>
<dbReference type="GO" id="GO:0004842">
    <property type="term" value="F:ubiquitin-protein transferase activity"/>
    <property type="evidence" value="ECO:0007669"/>
    <property type="project" value="TreeGrafter"/>
</dbReference>
<protein>
    <recommendedName>
        <fullName evidence="13">RING-type domain-containing protein</fullName>
    </recommendedName>
</protein>
<evidence type="ECO:0000313" key="12">
    <source>
        <dbReference type="Proteomes" id="UP000683925"/>
    </source>
</evidence>
<evidence type="ECO:0000256" key="5">
    <source>
        <dbReference type="ARBA" id="ARBA00022771"/>
    </source>
</evidence>
<dbReference type="InterPro" id="IPR017907">
    <property type="entry name" value="Znf_RING_CS"/>
</dbReference>
<keyword evidence="3" id="KW-0479">Metal-binding</keyword>
<sequence length="1401" mass="165063">MIKCLEQLLRSQIACQVFIPNNTDQSDLDQIPILQKDSSIRIMKFDPFRLQNLIVPFFTRIISDINITQINQPHHLCIIFQYFFKFNRVIDIYEFKKWIFFLNANSLHYYRQLLNYERFASQIYSLSVLTVLWQLQNSLRNRKHNQSNSQANFKIHYQRIQLMYLTRQGQVRIKYAFQQKSFHDNVNRYNFEKKTIVIDYSNVDIEKQIPDQYTKQNYKYCSQISNVDYQYDILIINPALSDQIKTDGFQVVEIQAPVLPIEQRRFLSDYNTQEQKLLLIHKTVMAQINEERDILIYCMDSNEIEYLRVLFEQSQLRVIVKVNHEFDNLFDRVMHQHNYQNTVFLLMEPQQLESYNITLMIHTNQREVIKKREDNTVEYSYQTLSQVDLQVREISRSNSEGVMIYYAFSEQQFLQLPMEAQESPKVDLESDNFEKLLCNLSKQEDSKQLHKFAVMIAALFTSGQLLQVFDRQSLQKQLNIKQSSYWSKQGDYHSWYNIVMQIIELLNSGEDEKISSIIKKFCNDNKVNLIKALLIIAKLKYFSCLYEIEDLDFLDGLHQLNLKKQSSSIDGFQTDNEYQLEQLFPIGRDCKMHKYSIQKIFKINLPQYLLGVKDNQVLYSAVAENKFRKISVQEHIVQNICTAVMNLLWNDEESEISKLEHKYKCIIEPFNINNLVIYADNSKQVEEDLLNIISNFKLQLSQQIKEYEYQNSNIRFIISNGGLIEKCYYSNNSILEISQLSLETKEAEIKSLIEPYSQINSLNLIPYKTTQTAQIDLRDKDATLEIINDLDETEFQGSTIKVSSTYIKREQNKKFHPYMIKLSWFIYHCKGNAEIIFNNEMAAQEFYNQYNDTILDGKKMIMQLNNDVVQISNLTQFITELDLFRLSTKIKSINISKSILYEPKFDVFQKVESLLIDENRKHHIGYKHQQLYRIRNQRKDYKRVLKLGVPSINFVNSALTNFNNLLIQLGLQQVKLYCEAQYRHQYKVKQDFIKFVRNNIKSIQQKFNHLFRIEQVENSDSDIELQLISDNYLVFSKVRDTIQNIIDGYVINFGELNTILFSDVGQQFLQELEIQKSVIISLDQFKKIIKVYCLDDQFQELQDIIKSFLESNSTITVRLTPQKLKKLLGDDYQGLLFLQQKFKLTDVIPIKRNNQLKLSGQAKNLEEAIQQLQAFLESKDENIENQSINKENTCCYCLNQMKQPYILTNCNHKFCTECLNYDFSNSIKDISSLPIKCSLCQSLILLEDIQNILGLAKYDKLVELSINKYVNDMRGVLIFCFNPGCSNILRVKGDAVFCENCKVTYCLKCKVQMHYGMTCWEYQTGDQKIMEELMKKEDIRFCPVCRSLAQKISGCMSVACSSCKKYICWKNLQNSTKPCMKVFNSSTECHQHLTNVHGGYY</sequence>
<evidence type="ECO:0000256" key="8">
    <source>
        <dbReference type="PROSITE-ProRule" id="PRU00175"/>
    </source>
</evidence>
<comment type="pathway">
    <text evidence="1">Protein modification; protein ubiquitination.</text>
</comment>
<dbReference type="SMART" id="SM00184">
    <property type="entry name" value="RING"/>
    <property type="match status" value="1"/>
</dbReference>
<dbReference type="SMART" id="SM00647">
    <property type="entry name" value="IBR"/>
    <property type="match status" value="1"/>
</dbReference>